<gene>
    <name evidence="1" type="ORF">IWT25_00748</name>
</gene>
<comment type="caution">
    <text evidence="1">The sequence shown here is derived from an EMBL/GenBank/DDBJ whole genome shotgun (WGS) entry which is preliminary data.</text>
</comment>
<proteinExistence type="predicted"/>
<dbReference type="AlphaFoldDB" id="A0A1Z5IV22"/>
<name>A0A1Z5IV22_9LACO</name>
<evidence type="ECO:0000313" key="2">
    <source>
        <dbReference type="Proteomes" id="UP000198414"/>
    </source>
</evidence>
<reference evidence="1 2" key="1">
    <citation type="submission" date="2015-11" db="EMBL/GenBank/DDBJ databases">
        <title>Draft genome sequences of new species of the genus Lactobacillus isolated from orchardgrass silage.</title>
        <authorList>
            <person name="Tohno M."/>
            <person name="Tanizawa Y."/>
            <person name="Arita M."/>
        </authorList>
    </citation>
    <scope>NUCLEOTIDE SEQUENCE [LARGE SCALE GENOMIC DNA]</scope>
    <source>
        <strain evidence="1 2">IWT25</strain>
    </source>
</reference>
<dbReference type="EMBL" id="BCMI01000005">
    <property type="protein sequence ID" value="GAX05442.1"/>
    <property type="molecule type" value="Genomic_DNA"/>
</dbReference>
<protein>
    <submittedName>
        <fullName evidence="1">Uncharacterized protein</fullName>
    </submittedName>
</protein>
<sequence length="151" mass="17205">MSKTNEVKISGDIGDDLMRACNDAQQINLNGHAYIITFVDKTDDPALIKLKRIPSGDHALNNDEATYRYKKEFKNPYLVMDQGKDDKLIDLVKEIRDSIGEGKITLFKRMEYIQAVINLAEGFPASMVAEALDKSAEYVRNQKVQAYWEEK</sequence>
<organism evidence="1 2">
    <name type="scientific">Secundilactobacillus pentosiphilus</name>
    <dbReference type="NCBI Taxonomy" id="1714682"/>
    <lineage>
        <taxon>Bacteria</taxon>
        <taxon>Bacillati</taxon>
        <taxon>Bacillota</taxon>
        <taxon>Bacilli</taxon>
        <taxon>Lactobacillales</taxon>
        <taxon>Lactobacillaceae</taxon>
        <taxon>Secundilactobacillus</taxon>
    </lineage>
</organism>
<accession>A0A1Z5IV22</accession>
<dbReference type="Proteomes" id="UP000198414">
    <property type="component" value="Unassembled WGS sequence"/>
</dbReference>
<evidence type="ECO:0000313" key="1">
    <source>
        <dbReference type="EMBL" id="GAX05442.1"/>
    </source>
</evidence>
<dbReference type="RefSeq" id="WP_089120747.1">
    <property type="nucleotide sequence ID" value="NZ_BCMI01000005.1"/>
</dbReference>